<feature type="region of interest" description="Disordered" evidence="1">
    <location>
        <begin position="448"/>
        <end position="523"/>
    </location>
</feature>
<name>A0A2Z7BGX5_9LAMI</name>
<reference evidence="2 3" key="1">
    <citation type="journal article" date="2015" name="Proc. Natl. Acad. Sci. U.S.A.">
        <title>The resurrection genome of Boea hygrometrica: A blueprint for survival of dehydration.</title>
        <authorList>
            <person name="Xiao L."/>
            <person name="Yang G."/>
            <person name="Zhang L."/>
            <person name="Yang X."/>
            <person name="Zhao S."/>
            <person name="Ji Z."/>
            <person name="Zhou Q."/>
            <person name="Hu M."/>
            <person name="Wang Y."/>
            <person name="Chen M."/>
            <person name="Xu Y."/>
            <person name="Jin H."/>
            <person name="Xiao X."/>
            <person name="Hu G."/>
            <person name="Bao F."/>
            <person name="Hu Y."/>
            <person name="Wan P."/>
            <person name="Li L."/>
            <person name="Deng X."/>
            <person name="Kuang T."/>
            <person name="Xiang C."/>
            <person name="Zhu J.K."/>
            <person name="Oliver M.J."/>
            <person name="He Y."/>
        </authorList>
    </citation>
    <scope>NUCLEOTIDE SEQUENCE [LARGE SCALE GENOMIC DNA]</scope>
    <source>
        <strain evidence="3">cv. XS01</strain>
    </source>
</reference>
<sequence length="523" mass="58485">MVAIELVTIELVVIELVTIELAAIKLVDFASVLAMDHAGMVCMFKSLQDIGLRGFLEGTTYVFDNVVTEFFINAKVIVGTVASTVCNRKLVITKEIFSATFQLPLEGMPSLADIPKETITEMRHTFSATDVDFKVSSKKKEMLFAYRLLHDIVAKSIFNWGRILFQRLLSMVQNRKRQSQGFIVPISMLMGNLVKTDIGASVKLHSQNILMGKFVQSYIKKNQDIISKGETSKRTGDAASNTGESMPRQEEPTVTKSVAGAQVHKPSNIKSAGEGQQKKKKTRKVAAVATQNIEQPPVEPERPVAPTNFDSEEVSEPDSCPLVGHRCRQEQVIKSSDSESTISMPLTNFVKRRRTQRQHQQMGWTGVTIASQPDPIQDSPTENFRIGQHDDRLKRTRDNGELRVIATVHRDHRAMAGLPFLNREISYLESASPQEQPLTLKFSSLADQEQVSAGNERPQLDLPNDEHTEMTTHKHQAQENEPPKEFPLEDLSDTTSCNNPIRQPAVARTPSNLIIRHRPQSVL</sequence>
<organism evidence="2 3">
    <name type="scientific">Dorcoceras hygrometricum</name>
    <dbReference type="NCBI Taxonomy" id="472368"/>
    <lineage>
        <taxon>Eukaryota</taxon>
        <taxon>Viridiplantae</taxon>
        <taxon>Streptophyta</taxon>
        <taxon>Embryophyta</taxon>
        <taxon>Tracheophyta</taxon>
        <taxon>Spermatophyta</taxon>
        <taxon>Magnoliopsida</taxon>
        <taxon>eudicotyledons</taxon>
        <taxon>Gunneridae</taxon>
        <taxon>Pentapetalae</taxon>
        <taxon>asterids</taxon>
        <taxon>lamiids</taxon>
        <taxon>Lamiales</taxon>
        <taxon>Gesneriaceae</taxon>
        <taxon>Didymocarpoideae</taxon>
        <taxon>Trichosporeae</taxon>
        <taxon>Loxocarpinae</taxon>
        <taxon>Dorcoceras</taxon>
    </lineage>
</organism>
<feature type="region of interest" description="Disordered" evidence="1">
    <location>
        <begin position="229"/>
        <end position="322"/>
    </location>
</feature>
<gene>
    <name evidence="2" type="ORF">F511_32811</name>
</gene>
<accession>A0A2Z7BGX5</accession>
<dbReference type="EMBL" id="KV005754">
    <property type="protein sequence ID" value="KZV33530.1"/>
    <property type="molecule type" value="Genomic_DNA"/>
</dbReference>
<evidence type="ECO:0000256" key="1">
    <source>
        <dbReference type="SAM" id="MobiDB-lite"/>
    </source>
</evidence>
<dbReference type="AlphaFoldDB" id="A0A2Z7BGX5"/>
<proteinExistence type="predicted"/>
<keyword evidence="3" id="KW-1185">Reference proteome</keyword>
<feature type="compositionally biased region" description="Basic and acidic residues" evidence="1">
    <location>
        <begin position="464"/>
        <end position="487"/>
    </location>
</feature>
<protein>
    <submittedName>
        <fullName evidence="2">Mucin-2-like</fullName>
    </submittedName>
</protein>
<evidence type="ECO:0000313" key="3">
    <source>
        <dbReference type="Proteomes" id="UP000250235"/>
    </source>
</evidence>
<evidence type="ECO:0000313" key="2">
    <source>
        <dbReference type="EMBL" id="KZV33530.1"/>
    </source>
</evidence>
<dbReference type="Proteomes" id="UP000250235">
    <property type="component" value="Unassembled WGS sequence"/>
</dbReference>